<evidence type="ECO:0000313" key="2">
    <source>
        <dbReference type="EMBL" id="SMC99228.1"/>
    </source>
</evidence>
<reference evidence="2 3" key="1">
    <citation type="submission" date="2017-04" db="EMBL/GenBank/DDBJ databases">
        <authorList>
            <person name="Afonso C.L."/>
            <person name="Miller P.J."/>
            <person name="Scott M.A."/>
            <person name="Spackman E."/>
            <person name="Goraichik I."/>
            <person name="Dimitrov K.M."/>
            <person name="Suarez D.L."/>
            <person name="Swayne D.E."/>
        </authorList>
    </citation>
    <scope>NUCLEOTIDE SEQUENCE [LARGE SCALE GENOMIC DNA]</scope>
    <source>
        <strain evidence="2 3">DSM 5090</strain>
    </source>
</reference>
<evidence type="ECO:0000256" key="1">
    <source>
        <dbReference type="SAM" id="Phobius"/>
    </source>
</evidence>
<keyword evidence="1" id="KW-0812">Transmembrane</keyword>
<dbReference type="EMBL" id="FWXI01000017">
    <property type="protein sequence ID" value="SMC99228.1"/>
    <property type="molecule type" value="Genomic_DNA"/>
</dbReference>
<dbReference type="AlphaFoldDB" id="A0A1W2DQ61"/>
<keyword evidence="3" id="KW-1185">Reference proteome</keyword>
<evidence type="ECO:0000313" key="3">
    <source>
        <dbReference type="Proteomes" id="UP000192738"/>
    </source>
</evidence>
<accession>A0A1W2DQ61</accession>
<organism evidence="2 3">
    <name type="scientific">Sporomusa malonica</name>
    <dbReference type="NCBI Taxonomy" id="112901"/>
    <lineage>
        <taxon>Bacteria</taxon>
        <taxon>Bacillati</taxon>
        <taxon>Bacillota</taxon>
        <taxon>Negativicutes</taxon>
        <taxon>Selenomonadales</taxon>
        <taxon>Sporomusaceae</taxon>
        <taxon>Sporomusa</taxon>
    </lineage>
</organism>
<dbReference type="Proteomes" id="UP000192738">
    <property type="component" value="Unassembled WGS sequence"/>
</dbReference>
<protein>
    <submittedName>
        <fullName evidence="2">Uncharacterized protein</fullName>
    </submittedName>
</protein>
<feature type="transmembrane region" description="Helical" evidence="1">
    <location>
        <begin position="45"/>
        <end position="66"/>
    </location>
</feature>
<feature type="transmembrane region" description="Helical" evidence="1">
    <location>
        <begin position="20"/>
        <end position="39"/>
    </location>
</feature>
<sequence length="70" mass="7859">MCGIWRSYFYILSIRVVRKMQQLVAFLPVFIIFAFPLLYFGGHLGSSVCSAAGILVLFLGMSGPLIKRMI</sequence>
<name>A0A1W2DQ61_9FIRM</name>
<keyword evidence="1" id="KW-1133">Transmembrane helix</keyword>
<proteinExistence type="predicted"/>
<gene>
    <name evidence="2" type="ORF">SAMN04488500_11731</name>
</gene>
<keyword evidence="1" id="KW-0472">Membrane</keyword>
<dbReference type="STRING" id="112901.SAMN04488500_11731"/>